<keyword evidence="2 6" id="KW-0812">Transmembrane</keyword>
<feature type="transmembrane region" description="Helical" evidence="6">
    <location>
        <begin position="277"/>
        <end position="300"/>
    </location>
</feature>
<comment type="caution">
    <text evidence="7">The sequence shown here is derived from an EMBL/GenBank/DDBJ whole genome shotgun (WGS) entry which is preliminary data.</text>
</comment>
<feature type="transmembrane region" description="Helical" evidence="6">
    <location>
        <begin position="185"/>
        <end position="206"/>
    </location>
</feature>
<evidence type="ECO:0000256" key="3">
    <source>
        <dbReference type="ARBA" id="ARBA00022989"/>
    </source>
</evidence>
<dbReference type="Proteomes" id="UP001172681">
    <property type="component" value="Unassembled WGS sequence"/>
</dbReference>
<feature type="transmembrane region" description="Helical" evidence="6">
    <location>
        <begin position="144"/>
        <end position="164"/>
    </location>
</feature>
<dbReference type="AlphaFoldDB" id="A0AA38Y342"/>
<feature type="region of interest" description="Disordered" evidence="5">
    <location>
        <begin position="27"/>
        <end position="50"/>
    </location>
</feature>
<evidence type="ECO:0000313" key="8">
    <source>
        <dbReference type="Proteomes" id="UP001172681"/>
    </source>
</evidence>
<gene>
    <name evidence="7" type="ORF">H2204_006811</name>
</gene>
<dbReference type="EMBL" id="JAPDRN010000044">
    <property type="protein sequence ID" value="KAJ9633605.1"/>
    <property type="molecule type" value="Genomic_DNA"/>
</dbReference>
<evidence type="ECO:0000256" key="2">
    <source>
        <dbReference type="ARBA" id="ARBA00022692"/>
    </source>
</evidence>
<name>A0AA38Y342_9EURO</name>
<dbReference type="GO" id="GO:0005886">
    <property type="term" value="C:plasma membrane"/>
    <property type="evidence" value="ECO:0007669"/>
    <property type="project" value="TreeGrafter"/>
</dbReference>
<evidence type="ECO:0000256" key="1">
    <source>
        <dbReference type="ARBA" id="ARBA00004141"/>
    </source>
</evidence>
<feature type="transmembrane region" description="Helical" evidence="6">
    <location>
        <begin position="245"/>
        <end position="271"/>
    </location>
</feature>
<dbReference type="GO" id="GO:0022857">
    <property type="term" value="F:transmembrane transporter activity"/>
    <property type="evidence" value="ECO:0007669"/>
    <property type="project" value="TreeGrafter"/>
</dbReference>
<evidence type="ECO:0000256" key="4">
    <source>
        <dbReference type="ARBA" id="ARBA00023136"/>
    </source>
</evidence>
<evidence type="ECO:0000256" key="5">
    <source>
        <dbReference type="SAM" id="MobiDB-lite"/>
    </source>
</evidence>
<accession>A0AA38Y342</accession>
<feature type="transmembrane region" description="Helical" evidence="6">
    <location>
        <begin position="105"/>
        <end position="132"/>
    </location>
</feature>
<keyword evidence="4 6" id="KW-0472">Membrane</keyword>
<evidence type="ECO:0000256" key="6">
    <source>
        <dbReference type="SAM" id="Phobius"/>
    </source>
</evidence>
<dbReference type="PANTHER" id="PTHR23502:SF34">
    <property type="entry name" value="PROTEIN HOL1"/>
    <property type="match status" value="1"/>
</dbReference>
<organism evidence="7 8">
    <name type="scientific">Knufia peltigerae</name>
    <dbReference type="NCBI Taxonomy" id="1002370"/>
    <lineage>
        <taxon>Eukaryota</taxon>
        <taxon>Fungi</taxon>
        <taxon>Dikarya</taxon>
        <taxon>Ascomycota</taxon>
        <taxon>Pezizomycotina</taxon>
        <taxon>Eurotiomycetes</taxon>
        <taxon>Chaetothyriomycetidae</taxon>
        <taxon>Chaetothyriales</taxon>
        <taxon>Trichomeriaceae</taxon>
        <taxon>Knufia</taxon>
    </lineage>
</organism>
<dbReference type="Gene3D" id="1.20.1250.20">
    <property type="entry name" value="MFS general substrate transporter like domains"/>
    <property type="match status" value="1"/>
</dbReference>
<comment type="subcellular location">
    <subcellularLocation>
        <location evidence="1">Membrane</location>
        <topology evidence="1">Multi-pass membrane protein</topology>
    </subcellularLocation>
</comment>
<dbReference type="PANTHER" id="PTHR23502">
    <property type="entry name" value="MAJOR FACILITATOR SUPERFAMILY"/>
    <property type="match status" value="1"/>
</dbReference>
<proteinExistence type="predicted"/>
<reference evidence="7" key="1">
    <citation type="submission" date="2022-10" db="EMBL/GenBank/DDBJ databases">
        <title>Culturing micro-colonial fungi from biological soil crusts in the Mojave desert and describing Neophaeococcomyces mojavensis, and introducing the new genera and species Taxawa tesnikishii.</title>
        <authorList>
            <person name="Kurbessoian T."/>
            <person name="Stajich J.E."/>
        </authorList>
    </citation>
    <scope>NUCLEOTIDE SEQUENCE</scope>
    <source>
        <strain evidence="7">TK_35</strain>
    </source>
</reference>
<protein>
    <submittedName>
        <fullName evidence="7">Uncharacterized protein</fullName>
    </submittedName>
</protein>
<sequence length="316" mass="34810">MAGVDLILIFCLTPETQYTRDLHTALDSVGPNDEDPDQMPPEVDRTDDMKPESNLENAEICANETISPQKKTWVQELKPWSPVQKDVNLIGSFVRPWATWCYPSVVWSVLSFSIHVTAVVVLITTIPVYFSAPPYNFGAGQQGLVFLSSCIGNAFGSIFCGYVNDKVSQWSTRRNNGVFEPEMRLPPVIFPAVLVPVGLIMFGVGVNNGIHWIVPVIGVGLVGIALTGIGSIIQPYLMDSYTPVLFDCLVTFNGFKNLVSFAIGFAVVPWLEQNGVVTVFCILAALVLAIDAAVVTIYLYGKKLRQRDSRLKIFLF</sequence>
<keyword evidence="8" id="KW-1185">Reference proteome</keyword>
<keyword evidence="3 6" id="KW-1133">Transmembrane helix</keyword>
<dbReference type="SUPFAM" id="SSF103473">
    <property type="entry name" value="MFS general substrate transporter"/>
    <property type="match status" value="1"/>
</dbReference>
<dbReference type="InterPro" id="IPR036259">
    <property type="entry name" value="MFS_trans_sf"/>
</dbReference>
<feature type="transmembrane region" description="Helical" evidence="6">
    <location>
        <begin position="212"/>
        <end position="233"/>
    </location>
</feature>
<evidence type="ECO:0000313" key="7">
    <source>
        <dbReference type="EMBL" id="KAJ9633605.1"/>
    </source>
</evidence>